<sequence length="94" mass="11049">MKVEIESIVCNWADELKIGGQRESQIPYILVRVINAITLSDNKEELRTAIGKIAEETELDKFFVYGYGKHHFWLTHRRLSNGEPMERRLLKVEF</sequence>
<dbReference type="Proteomes" id="UP000229884">
    <property type="component" value="Unassembled WGS sequence"/>
</dbReference>
<dbReference type="AlphaFoldDB" id="A0A2M8TUV3"/>
<accession>A0A2M8TUV3</accession>
<proteinExistence type="predicted"/>
<gene>
    <name evidence="1" type="ORF">CTM58_06015</name>
</gene>
<dbReference type="RefSeq" id="WP_023926168.1">
    <property type="nucleotide sequence ID" value="NZ_PENG01000001.1"/>
</dbReference>
<evidence type="ECO:0000313" key="1">
    <source>
        <dbReference type="EMBL" id="PJI27690.1"/>
    </source>
</evidence>
<reference evidence="1 2" key="1">
    <citation type="submission" date="2017-11" db="EMBL/GenBank/DDBJ databases">
        <title>Genome sequencing of Prevotella intermedia KCOM 2832.</title>
        <authorList>
            <person name="Kook J.-K."/>
            <person name="Park S.-N."/>
            <person name="Lim Y.K."/>
        </authorList>
    </citation>
    <scope>NUCLEOTIDE SEQUENCE [LARGE SCALE GENOMIC DNA]</scope>
    <source>
        <strain evidence="1 2">KCOM 2832</strain>
    </source>
</reference>
<organism evidence="1 2">
    <name type="scientific">Prevotella intermedia</name>
    <dbReference type="NCBI Taxonomy" id="28131"/>
    <lineage>
        <taxon>Bacteria</taxon>
        <taxon>Pseudomonadati</taxon>
        <taxon>Bacteroidota</taxon>
        <taxon>Bacteroidia</taxon>
        <taxon>Bacteroidales</taxon>
        <taxon>Prevotellaceae</taxon>
        <taxon>Prevotella</taxon>
    </lineage>
</organism>
<evidence type="ECO:0000313" key="2">
    <source>
        <dbReference type="Proteomes" id="UP000229884"/>
    </source>
</evidence>
<name>A0A2M8TUV3_PREIN</name>
<comment type="caution">
    <text evidence="1">The sequence shown here is derived from an EMBL/GenBank/DDBJ whole genome shotgun (WGS) entry which is preliminary data.</text>
</comment>
<dbReference type="EMBL" id="PENG01000001">
    <property type="protein sequence ID" value="PJI27690.1"/>
    <property type="molecule type" value="Genomic_DNA"/>
</dbReference>
<protein>
    <submittedName>
        <fullName evidence="1">Uncharacterized protein</fullName>
    </submittedName>
</protein>